<dbReference type="AlphaFoldDB" id="A0A7C9B139"/>
<reference evidence="1" key="1">
    <citation type="journal article" date="2013" name="J. Plant Res.">
        <title>Effect of fungi and light on seed germination of three Opuntia species from semiarid lands of central Mexico.</title>
        <authorList>
            <person name="Delgado-Sanchez P."/>
            <person name="Jimenez-Bremont J.F."/>
            <person name="Guerrero-Gonzalez Mde L."/>
            <person name="Flores J."/>
        </authorList>
    </citation>
    <scope>NUCLEOTIDE SEQUENCE</scope>
    <source>
        <tissue evidence="1">Cladode</tissue>
    </source>
</reference>
<proteinExistence type="predicted"/>
<protein>
    <submittedName>
        <fullName evidence="1">Uncharacterized protein</fullName>
    </submittedName>
</protein>
<sequence length="106" mass="12303">MLYTLYPKNLEPSPLIARLWHHHHLQLQFLLGCHQDHEKSGTTATQAVVPATQPKNHSCDGKNRHLHCSQEAHSLWSVATLARFRFHRSDQLKLSPEIRPPRQTHH</sequence>
<organism evidence="1">
    <name type="scientific">Opuntia streptacantha</name>
    <name type="common">Prickly pear cactus</name>
    <name type="synonym">Opuntia cardona</name>
    <dbReference type="NCBI Taxonomy" id="393608"/>
    <lineage>
        <taxon>Eukaryota</taxon>
        <taxon>Viridiplantae</taxon>
        <taxon>Streptophyta</taxon>
        <taxon>Embryophyta</taxon>
        <taxon>Tracheophyta</taxon>
        <taxon>Spermatophyta</taxon>
        <taxon>Magnoliopsida</taxon>
        <taxon>eudicotyledons</taxon>
        <taxon>Gunneridae</taxon>
        <taxon>Pentapetalae</taxon>
        <taxon>Caryophyllales</taxon>
        <taxon>Cactineae</taxon>
        <taxon>Cactaceae</taxon>
        <taxon>Opuntioideae</taxon>
        <taxon>Opuntia</taxon>
    </lineage>
</organism>
<accession>A0A7C9B139</accession>
<evidence type="ECO:0000313" key="1">
    <source>
        <dbReference type="EMBL" id="MBA4681094.1"/>
    </source>
</evidence>
<dbReference type="EMBL" id="GISG01289340">
    <property type="protein sequence ID" value="MBA4681094.1"/>
    <property type="molecule type" value="Transcribed_RNA"/>
</dbReference>
<reference evidence="1" key="2">
    <citation type="submission" date="2020-07" db="EMBL/GenBank/DDBJ databases">
        <authorList>
            <person name="Vera ALvarez R."/>
            <person name="Arias-Moreno D.M."/>
            <person name="Jimenez-Jacinto V."/>
            <person name="Jimenez-Bremont J.F."/>
            <person name="Swaminathan K."/>
            <person name="Moose S.P."/>
            <person name="Guerrero-Gonzalez M.L."/>
            <person name="Marino-Ramirez L."/>
            <person name="Landsman D."/>
            <person name="Rodriguez-Kessler M."/>
            <person name="Delgado-Sanchez P."/>
        </authorList>
    </citation>
    <scope>NUCLEOTIDE SEQUENCE</scope>
    <source>
        <tissue evidence="1">Cladode</tissue>
    </source>
</reference>
<name>A0A7C9B139_OPUST</name>